<proteinExistence type="predicted"/>
<dbReference type="Proteomes" id="UP000628017">
    <property type="component" value="Unassembled WGS sequence"/>
</dbReference>
<dbReference type="InterPro" id="IPR000073">
    <property type="entry name" value="AB_hydrolase_1"/>
</dbReference>
<evidence type="ECO:0000259" key="2">
    <source>
        <dbReference type="Pfam" id="PF12697"/>
    </source>
</evidence>
<sequence>MIDWNDAFANGAYINGAADYLEEWPKSAAAFRATQTNATLDRAYGSKPRNLFDLFHPEGPSKGTVIFVHGGYWHQLDKSYWSHLAAGPLVQGWSVAFPGYTLAPEARISEITQEIAAAVTAIAAITTGPLRLTGHSAGGHLVSRMNCTNSRLAPAVQGRIAHTISISGLHDLRPLVETDMNDTLKLDTSEAEAESPALLDAHPDCSITFWVGAAERPEFLRQNRLIAEKWSRAGIKATDVYAADQHHFSVIAPLREPDSPLTRALLS</sequence>
<dbReference type="InterPro" id="IPR029058">
    <property type="entry name" value="AB_hydrolase_fold"/>
</dbReference>
<gene>
    <name evidence="3" type="ORF">GCM10011498_20120</name>
</gene>
<evidence type="ECO:0000313" key="3">
    <source>
        <dbReference type="EMBL" id="GGA19256.1"/>
    </source>
</evidence>
<comment type="caution">
    <text evidence="3">The sequence shown here is derived from an EMBL/GenBank/DDBJ whole genome shotgun (WGS) entry which is preliminary data.</text>
</comment>
<dbReference type="EMBL" id="BMKA01000002">
    <property type="protein sequence ID" value="GGA19256.1"/>
    <property type="molecule type" value="Genomic_DNA"/>
</dbReference>
<dbReference type="InterPro" id="IPR050300">
    <property type="entry name" value="GDXG_lipolytic_enzyme"/>
</dbReference>
<dbReference type="SUPFAM" id="SSF53474">
    <property type="entry name" value="alpha/beta-Hydrolases"/>
    <property type="match status" value="1"/>
</dbReference>
<dbReference type="AlphaFoldDB" id="A0A916QY45"/>
<reference evidence="3" key="2">
    <citation type="submission" date="2020-09" db="EMBL/GenBank/DDBJ databases">
        <authorList>
            <person name="Sun Q."/>
            <person name="Zhou Y."/>
        </authorList>
    </citation>
    <scope>NUCLEOTIDE SEQUENCE</scope>
    <source>
        <strain evidence="3">CGMCC 1.15880</strain>
    </source>
</reference>
<dbReference type="GO" id="GO:0016787">
    <property type="term" value="F:hydrolase activity"/>
    <property type="evidence" value="ECO:0007669"/>
    <property type="project" value="UniProtKB-KW"/>
</dbReference>
<evidence type="ECO:0000256" key="1">
    <source>
        <dbReference type="ARBA" id="ARBA00022801"/>
    </source>
</evidence>
<name>A0A916QY45_9RHOB</name>
<dbReference type="PANTHER" id="PTHR48081:SF33">
    <property type="entry name" value="KYNURENINE FORMAMIDASE"/>
    <property type="match status" value="1"/>
</dbReference>
<dbReference type="RefSeq" id="WP_188674155.1">
    <property type="nucleotide sequence ID" value="NZ_BMKA01000002.1"/>
</dbReference>
<dbReference type="Pfam" id="PF12697">
    <property type="entry name" value="Abhydrolase_6"/>
    <property type="match status" value="1"/>
</dbReference>
<keyword evidence="1" id="KW-0378">Hydrolase</keyword>
<organism evidence="3 4">
    <name type="scientific">Neptunicoccus cionae</name>
    <dbReference type="NCBI Taxonomy" id="2035344"/>
    <lineage>
        <taxon>Bacteria</taxon>
        <taxon>Pseudomonadati</taxon>
        <taxon>Pseudomonadota</taxon>
        <taxon>Alphaproteobacteria</taxon>
        <taxon>Rhodobacterales</taxon>
        <taxon>Paracoccaceae</taxon>
        <taxon>Neptunicoccus</taxon>
    </lineage>
</organism>
<accession>A0A916QY45</accession>
<dbReference type="Gene3D" id="3.40.50.1820">
    <property type="entry name" value="alpha/beta hydrolase"/>
    <property type="match status" value="1"/>
</dbReference>
<feature type="domain" description="AB hydrolase-1" evidence="2">
    <location>
        <begin position="65"/>
        <end position="237"/>
    </location>
</feature>
<reference evidence="3" key="1">
    <citation type="journal article" date="2014" name="Int. J. Syst. Evol. Microbiol.">
        <title>Complete genome sequence of Corynebacterium casei LMG S-19264T (=DSM 44701T), isolated from a smear-ripened cheese.</title>
        <authorList>
            <consortium name="US DOE Joint Genome Institute (JGI-PGF)"/>
            <person name="Walter F."/>
            <person name="Albersmeier A."/>
            <person name="Kalinowski J."/>
            <person name="Ruckert C."/>
        </authorList>
    </citation>
    <scope>NUCLEOTIDE SEQUENCE</scope>
    <source>
        <strain evidence="3">CGMCC 1.15880</strain>
    </source>
</reference>
<keyword evidence="4" id="KW-1185">Reference proteome</keyword>
<dbReference type="PANTHER" id="PTHR48081">
    <property type="entry name" value="AB HYDROLASE SUPERFAMILY PROTEIN C4A8.06C"/>
    <property type="match status" value="1"/>
</dbReference>
<protein>
    <submittedName>
        <fullName evidence="3">Esterase</fullName>
    </submittedName>
</protein>
<evidence type="ECO:0000313" key="4">
    <source>
        <dbReference type="Proteomes" id="UP000628017"/>
    </source>
</evidence>